<organism evidence="12 13">
    <name type="scientific">Corynebacterium massiliense DSM 45435</name>
    <dbReference type="NCBI Taxonomy" id="1121364"/>
    <lineage>
        <taxon>Bacteria</taxon>
        <taxon>Bacillati</taxon>
        <taxon>Actinomycetota</taxon>
        <taxon>Actinomycetes</taxon>
        <taxon>Mycobacteriales</taxon>
        <taxon>Corynebacteriaceae</taxon>
        <taxon>Corynebacterium</taxon>
    </lineage>
</organism>
<feature type="transmembrane region" description="Helical" evidence="10">
    <location>
        <begin position="371"/>
        <end position="390"/>
    </location>
</feature>
<feature type="transmembrane region" description="Helical" evidence="10">
    <location>
        <begin position="396"/>
        <end position="423"/>
    </location>
</feature>
<reference evidence="12 13" key="1">
    <citation type="submission" date="2020-10" db="EMBL/GenBank/DDBJ databases">
        <title>Complete genome sequence of Corynebacterium massiliense DSM 45435, type strain of Corynebacterium massiliense.</title>
        <authorList>
            <person name="Busche T."/>
            <person name="Kalinowski J."/>
            <person name="Ruckert C."/>
        </authorList>
    </citation>
    <scope>NUCLEOTIDE SEQUENCE [LARGE SCALE GENOMIC DNA]</scope>
    <source>
        <strain evidence="12 13">DSM 45435</strain>
    </source>
</reference>
<evidence type="ECO:0000256" key="8">
    <source>
        <dbReference type="ARBA" id="ARBA00022989"/>
    </source>
</evidence>
<evidence type="ECO:0000256" key="7">
    <source>
        <dbReference type="ARBA" id="ARBA00022967"/>
    </source>
</evidence>
<dbReference type="Pfam" id="PF00702">
    <property type="entry name" value="Hydrolase"/>
    <property type="match status" value="1"/>
</dbReference>
<dbReference type="CDD" id="cd02094">
    <property type="entry name" value="P-type_ATPase_Cu-like"/>
    <property type="match status" value="1"/>
</dbReference>
<feature type="domain" description="HMA" evidence="11">
    <location>
        <begin position="8"/>
        <end position="73"/>
    </location>
</feature>
<dbReference type="PRINTS" id="PR00943">
    <property type="entry name" value="CUATPASE"/>
</dbReference>
<name>A0ABY7UAI9_9CORY</name>
<dbReference type="SUPFAM" id="SSF56784">
    <property type="entry name" value="HAD-like"/>
    <property type="match status" value="1"/>
</dbReference>
<dbReference type="InterPro" id="IPR023214">
    <property type="entry name" value="HAD_sf"/>
</dbReference>
<dbReference type="InterPro" id="IPR036163">
    <property type="entry name" value="HMA_dom_sf"/>
</dbReference>
<keyword evidence="6 10" id="KW-0067">ATP-binding</keyword>
<keyword evidence="9 10" id="KW-0472">Membrane</keyword>
<evidence type="ECO:0000313" key="13">
    <source>
        <dbReference type="Proteomes" id="UP001220064"/>
    </source>
</evidence>
<dbReference type="InterPro" id="IPR027256">
    <property type="entry name" value="P-typ_ATPase_IB"/>
</dbReference>
<dbReference type="NCBIfam" id="TIGR01525">
    <property type="entry name" value="ATPase-IB_hvy"/>
    <property type="match status" value="1"/>
</dbReference>
<dbReference type="InterPro" id="IPR006121">
    <property type="entry name" value="HMA_dom"/>
</dbReference>
<evidence type="ECO:0000256" key="1">
    <source>
        <dbReference type="ARBA" id="ARBA00004651"/>
    </source>
</evidence>
<feature type="transmembrane region" description="Helical" evidence="10">
    <location>
        <begin position="110"/>
        <end position="128"/>
    </location>
</feature>
<protein>
    <submittedName>
        <fullName evidence="12">Copper-exporting P-type ATPase A</fullName>
    </submittedName>
</protein>
<keyword evidence="5 10" id="KW-0547">Nucleotide-binding</keyword>
<dbReference type="Proteomes" id="UP001220064">
    <property type="component" value="Chromosome"/>
</dbReference>
<evidence type="ECO:0000256" key="5">
    <source>
        <dbReference type="ARBA" id="ARBA00022741"/>
    </source>
</evidence>
<evidence type="ECO:0000256" key="6">
    <source>
        <dbReference type="ARBA" id="ARBA00022840"/>
    </source>
</evidence>
<keyword evidence="7" id="KW-1278">Translocase</keyword>
<feature type="transmembrane region" description="Helical" evidence="10">
    <location>
        <begin position="216"/>
        <end position="234"/>
    </location>
</feature>
<dbReference type="InterPro" id="IPR001757">
    <property type="entry name" value="P_typ_ATPase"/>
</dbReference>
<dbReference type="InterPro" id="IPR023298">
    <property type="entry name" value="ATPase_P-typ_TM_dom_sf"/>
</dbReference>
<evidence type="ECO:0000256" key="2">
    <source>
        <dbReference type="ARBA" id="ARBA00006024"/>
    </source>
</evidence>
<dbReference type="NCBIfam" id="TIGR01494">
    <property type="entry name" value="ATPase_P-type"/>
    <property type="match status" value="1"/>
</dbReference>
<dbReference type="SFLD" id="SFLDS00003">
    <property type="entry name" value="Haloacid_Dehalogenase"/>
    <property type="match status" value="1"/>
</dbReference>
<dbReference type="InterPro" id="IPR008250">
    <property type="entry name" value="ATPase_P-typ_transduc_dom_A_sf"/>
</dbReference>
<dbReference type="Gene3D" id="3.40.1110.10">
    <property type="entry name" value="Calcium-transporting ATPase, cytoplasmic domain N"/>
    <property type="match status" value="1"/>
</dbReference>
<comment type="subcellular location">
    <subcellularLocation>
        <location evidence="1">Cell membrane</location>
        <topology evidence="1">Multi-pass membrane protein</topology>
    </subcellularLocation>
</comment>
<dbReference type="InterPro" id="IPR036412">
    <property type="entry name" value="HAD-like_sf"/>
</dbReference>
<dbReference type="Gene3D" id="3.40.50.1000">
    <property type="entry name" value="HAD superfamily/HAD-like"/>
    <property type="match status" value="1"/>
</dbReference>
<keyword evidence="8 10" id="KW-1133">Transmembrane helix</keyword>
<feature type="transmembrane region" description="Helical" evidence="10">
    <location>
        <begin position="134"/>
        <end position="154"/>
    </location>
</feature>
<keyword evidence="3 10" id="KW-0812">Transmembrane</keyword>
<dbReference type="InterPro" id="IPR018303">
    <property type="entry name" value="ATPase_P-typ_P_site"/>
</dbReference>
<proteinExistence type="inferred from homology"/>
<dbReference type="NCBIfam" id="TIGR01511">
    <property type="entry name" value="ATPase-IB1_Cu"/>
    <property type="match status" value="1"/>
</dbReference>
<dbReference type="PROSITE" id="PS01229">
    <property type="entry name" value="COF_2"/>
    <property type="match status" value="1"/>
</dbReference>
<dbReference type="InterPro" id="IPR044492">
    <property type="entry name" value="P_typ_ATPase_HD_dom"/>
</dbReference>
<feature type="transmembrane region" description="Helical" evidence="10">
    <location>
        <begin position="166"/>
        <end position="189"/>
    </location>
</feature>
<feature type="transmembrane region" description="Helical" evidence="10">
    <location>
        <begin position="697"/>
        <end position="713"/>
    </location>
</feature>
<dbReference type="PRINTS" id="PR00119">
    <property type="entry name" value="CATATPASE"/>
</dbReference>
<dbReference type="PANTHER" id="PTHR43520:SF8">
    <property type="entry name" value="P-TYPE CU(+) TRANSPORTER"/>
    <property type="match status" value="1"/>
</dbReference>
<dbReference type="SFLD" id="SFLDF00027">
    <property type="entry name" value="p-type_atpase"/>
    <property type="match status" value="1"/>
</dbReference>
<dbReference type="Pfam" id="PF00122">
    <property type="entry name" value="E1-E2_ATPase"/>
    <property type="match status" value="1"/>
</dbReference>
<evidence type="ECO:0000259" key="11">
    <source>
        <dbReference type="PROSITE" id="PS50846"/>
    </source>
</evidence>
<evidence type="ECO:0000256" key="4">
    <source>
        <dbReference type="ARBA" id="ARBA00022723"/>
    </source>
</evidence>
<dbReference type="PROSITE" id="PS50846">
    <property type="entry name" value="HMA_2"/>
    <property type="match status" value="1"/>
</dbReference>
<dbReference type="PROSITE" id="PS01047">
    <property type="entry name" value="HMA_1"/>
    <property type="match status" value="1"/>
</dbReference>
<dbReference type="SUPFAM" id="SSF81665">
    <property type="entry name" value="Calcium ATPase, transmembrane domain M"/>
    <property type="match status" value="1"/>
</dbReference>
<dbReference type="Pfam" id="PF00403">
    <property type="entry name" value="HMA"/>
    <property type="match status" value="1"/>
</dbReference>
<dbReference type="SUPFAM" id="SSF55008">
    <property type="entry name" value="HMA, heavy metal-associated domain"/>
    <property type="match status" value="1"/>
</dbReference>
<keyword evidence="10" id="KW-1003">Cell membrane</keyword>
<evidence type="ECO:0000256" key="9">
    <source>
        <dbReference type="ARBA" id="ARBA00023136"/>
    </source>
</evidence>
<dbReference type="InterPro" id="IPR023299">
    <property type="entry name" value="ATPase_P-typ_cyto_dom_N"/>
</dbReference>
<dbReference type="InterPro" id="IPR059000">
    <property type="entry name" value="ATPase_P-type_domA"/>
</dbReference>
<dbReference type="NCBIfam" id="TIGR01512">
    <property type="entry name" value="ATPase-IB2_Cd"/>
    <property type="match status" value="1"/>
</dbReference>
<dbReference type="SUPFAM" id="SSF81653">
    <property type="entry name" value="Calcium ATPase, transduction domain A"/>
    <property type="match status" value="1"/>
</dbReference>
<gene>
    <name evidence="12" type="primary">copA2</name>
    <name evidence="12" type="ORF">CMASS_09965</name>
</gene>
<comment type="similarity">
    <text evidence="2 10">Belongs to the cation transport ATPase (P-type) (TC 3.A.3) family. Type IB subfamily.</text>
</comment>
<dbReference type="PROSITE" id="PS00154">
    <property type="entry name" value="ATPASE_E1_E2"/>
    <property type="match status" value="1"/>
</dbReference>
<dbReference type="EMBL" id="CP063189">
    <property type="protein sequence ID" value="WCZ33401.1"/>
    <property type="molecule type" value="Genomic_DNA"/>
</dbReference>
<dbReference type="Gene3D" id="3.30.70.100">
    <property type="match status" value="1"/>
</dbReference>
<keyword evidence="4 10" id="KW-0479">Metal-binding</keyword>
<accession>A0ABY7UAI9</accession>
<evidence type="ECO:0000256" key="3">
    <source>
        <dbReference type="ARBA" id="ARBA00022692"/>
    </source>
</evidence>
<evidence type="ECO:0000313" key="12">
    <source>
        <dbReference type="EMBL" id="WCZ33401.1"/>
    </source>
</evidence>
<keyword evidence="13" id="KW-1185">Reference proteome</keyword>
<dbReference type="PANTHER" id="PTHR43520">
    <property type="entry name" value="ATP7, ISOFORM B"/>
    <property type="match status" value="1"/>
</dbReference>
<dbReference type="InterPro" id="IPR017969">
    <property type="entry name" value="Heavy-metal-associated_CS"/>
</dbReference>
<dbReference type="Gene3D" id="2.70.150.10">
    <property type="entry name" value="Calcium-transporting ATPase, cytoplasmic transduction domain A"/>
    <property type="match status" value="1"/>
</dbReference>
<sequence length="748" mass="77433">MADTATTAHVDLGVTGMTCTSCSSRVQRKLNKLDGVEAAVNFATESAAVDYDPHAVDVPRLIEVVRNAGYDAFDFQDQATQPGAETETPDAWGALDTARAEESRDLLRRVGWSAALSVPVMILSMVPALQFTHWQWACALLTTLVYVFGGAPFHRATWTNLKHGSFTMDTLVTLGTTAAYFWSLGALFFTPAGDPGAHMVMSLSALGHTAHGTPHIYFEAVGMVITFILVGRWCENRAKGQSSAALRELVSMRPQQASVLRNGTEERIPASELRRGDVFVVRPGEKIATDGVVTAGHSAVDESLISGEAVPVEVSEGAAVTGATMNTTGRLEVRATRVGAETTLAQMAQLVADAQSKQAPVQRLVDRVAQIFVPAVVAIAAVTLFAHLIAGHSVGTAFIAAVAVLIIACPCAMGLATPTAILVGTGRGAQLGLLISGADVLESTRTVDTVVLDKTGTITEGAMSVHAVTSAECLRLAAAVEAGSEHPIARAIIDATGGAVTPATDVTAEPGVGISGQVDGQVVRVGRPPAGEALPAELRAAYDAAEAAGGTAVVVAVDGAARGVIDVRDRVKASSLKAVESLRGLGLEPHLLTGDNERAARAVADAVGIDRVTAGVRPGDKAAVIEKLQAAGRTVAMVGDGVNDAPALAQADLGVAMSSGADVAIAAADITLMGNDLHQAADAVRLSRRTLKIIRGNLWWAFAYNALLIPVAACGLLNPLFAGLAMALSSVFVVTNSLRLRSFQPNAS</sequence>
<dbReference type="SFLD" id="SFLDG00002">
    <property type="entry name" value="C1.7:_P-type_atpase_like"/>
    <property type="match status" value="1"/>
</dbReference>
<evidence type="ECO:0000256" key="10">
    <source>
        <dbReference type="RuleBase" id="RU362081"/>
    </source>
</evidence>
<dbReference type="CDD" id="cd00371">
    <property type="entry name" value="HMA"/>
    <property type="match status" value="1"/>
</dbReference>